<dbReference type="GO" id="GO:0003677">
    <property type="term" value="F:DNA binding"/>
    <property type="evidence" value="ECO:0007669"/>
    <property type="project" value="InterPro"/>
</dbReference>
<dbReference type="RefSeq" id="WP_083174957.1">
    <property type="nucleotide sequence ID" value="NZ_MVIJ01000002.1"/>
</dbReference>
<evidence type="ECO:0000313" key="2">
    <source>
        <dbReference type="EMBL" id="ORB75846.1"/>
    </source>
</evidence>
<name>A0A1X0KKU3_MYCSC</name>
<dbReference type="NCBIfam" id="TIGR01764">
    <property type="entry name" value="excise"/>
    <property type="match status" value="1"/>
</dbReference>
<dbReference type="STRING" id="1783.BST44_02720"/>
<dbReference type="Proteomes" id="UP000192601">
    <property type="component" value="Unassembled WGS sequence"/>
</dbReference>
<dbReference type="InterPro" id="IPR041657">
    <property type="entry name" value="HTH_17"/>
</dbReference>
<evidence type="ECO:0000313" key="3">
    <source>
        <dbReference type="Proteomes" id="UP000192601"/>
    </source>
</evidence>
<dbReference type="Pfam" id="PF12728">
    <property type="entry name" value="HTH_17"/>
    <property type="match status" value="1"/>
</dbReference>
<gene>
    <name evidence="2" type="ORF">BST44_02720</name>
</gene>
<dbReference type="OrthoDB" id="5119252at2"/>
<proteinExistence type="predicted"/>
<organism evidence="2 3">
    <name type="scientific">Mycobacterium scrofulaceum</name>
    <dbReference type="NCBI Taxonomy" id="1783"/>
    <lineage>
        <taxon>Bacteria</taxon>
        <taxon>Bacillati</taxon>
        <taxon>Actinomycetota</taxon>
        <taxon>Actinomycetes</taxon>
        <taxon>Mycobacteriales</taxon>
        <taxon>Mycobacteriaceae</taxon>
        <taxon>Mycobacterium</taxon>
    </lineage>
</organism>
<comment type="caution">
    <text evidence="2">The sequence shown here is derived from an EMBL/GenBank/DDBJ whole genome shotgun (WGS) entry which is preliminary data.</text>
</comment>
<reference evidence="2 3" key="1">
    <citation type="submission" date="2017-02" db="EMBL/GenBank/DDBJ databases">
        <title>The new phylogeny of genus Mycobacterium.</title>
        <authorList>
            <person name="Tortoli E."/>
            <person name="Trovato A."/>
            <person name="Cirillo D.M."/>
        </authorList>
    </citation>
    <scope>NUCLEOTIDE SEQUENCE [LARGE SCALE GENOMIC DNA]</scope>
    <source>
        <strain evidence="2 3">DSM 43992</strain>
    </source>
</reference>
<evidence type="ECO:0000259" key="1">
    <source>
        <dbReference type="Pfam" id="PF12728"/>
    </source>
</evidence>
<sequence length="142" mass="15600">MNAANREAHVRREMEELGQQLQHLPGGAAVLSAPVLVLMRALIAGVHSELAGSDRILSAQYEALWRVLAPSCRVGRDGQRDWGTAGLGFRNEVDPETAATALGMKPDTVRKHLRRGTIRGRKVGQQWRIPLSAVEEFSRKVA</sequence>
<feature type="domain" description="Helix-turn-helix" evidence="1">
    <location>
        <begin position="95"/>
        <end position="137"/>
    </location>
</feature>
<dbReference type="EMBL" id="MVIJ01000002">
    <property type="protein sequence ID" value="ORB75846.1"/>
    <property type="molecule type" value="Genomic_DNA"/>
</dbReference>
<dbReference type="AlphaFoldDB" id="A0A1X0KKU3"/>
<dbReference type="InterPro" id="IPR010093">
    <property type="entry name" value="SinI_DNA-bd"/>
</dbReference>
<protein>
    <recommendedName>
        <fullName evidence="1">Helix-turn-helix domain-containing protein</fullName>
    </recommendedName>
</protein>
<accession>A0A1X0KKU3</accession>
<keyword evidence="3" id="KW-1185">Reference proteome</keyword>